<proteinExistence type="predicted"/>
<feature type="non-terminal residue" evidence="1">
    <location>
        <position position="1"/>
    </location>
</feature>
<evidence type="ECO:0000313" key="1">
    <source>
        <dbReference type="EMBL" id="CAK8985270.1"/>
    </source>
</evidence>
<organism evidence="1 2">
    <name type="scientific">Durusdinium trenchii</name>
    <dbReference type="NCBI Taxonomy" id="1381693"/>
    <lineage>
        <taxon>Eukaryota</taxon>
        <taxon>Sar</taxon>
        <taxon>Alveolata</taxon>
        <taxon>Dinophyceae</taxon>
        <taxon>Suessiales</taxon>
        <taxon>Symbiodiniaceae</taxon>
        <taxon>Durusdinium</taxon>
    </lineage>
</organism>
<feature type="non-terminal residue" evidence="1">
    <location>
        <position position="60"/>
    </location>
</feature>
<evidence type="ECO:0000313" key="2">
    <source>
        <dbReference type="Proteomes" id="UP001642464"/>
    </source>
</evidence>
<comment type="caution">
    <text evidence="1">The sequence shown here is derived from an EMBL/GenBank/DDBJ whole genome shotgun (WGS) entry which is preliminary data.</text>
</comment>
<sequence>AKKVLDSMGADYREVGSVSLGAEWFLASPQQAAKRAEWGLVPLQETGELTDSLKQAMLEL</sequence>
<protein>
    <submittedName>
        <fullName evidence="1">Glutaredoxin-C6</fullName>
    </submittedName>
</protein>
<reference evidence="1 2" key="1">
    <citation type="submission" date="2024-02" db="EMBL/GenBank/DDBJ databases">
        <authorList>
            <person name="Chen Y."/>
            <person name="Shah S."/>
            <person name="Dougan E. K."/>
            <person name="Thang M."/>
            <person name="Chan C."/>
        </authorList>
    </citation>
    <scope>NUCLEOTIDE SEQUENCE [LARGE SCALE GENOMIC DNA]</scope>
</reference>
<dbReference type="Proteomes" id="UP001642464">
    <property type="component" value="Unassembled WGS sequence"/>
</dbReference>
<accession>A0ABP0H4X2</accession>
<dbReference type="EMBL" id="CAXAMM010000002">
    <property type="protein sequence ID" value="CAK8985270.1"/>
    <property type="molecule type" value="Genomic_DNA"/>
</dbReference>
<name>A0ABP0H4X2_9DINO</name>
<keyword evidence="2" id="KW-1185">Reference proteome</keyword>
<gene>
    <name evidence="1" type="ORF">SCF082_LOCUS71</name>
</gene>